<dbReference type="InterPro" id="IPR020476">
    <property type="entry name" value="Nudix_hydrolase"/>
</dbReference>
<dbReference type="InterPro" id="IPR015797">
    <property type="entry name" value="NUDIX_hydrolase-like_dom_sf"/>
</dbReference>
<dbReference type="Proteomes" id="UP000824102">
    <property type="component" value="Unassembled WGS sequence"/>
</dbReference>
<dbReference type="EMBL" id="DXBB01000054">
    <property type="protein sequence ID" value="HIZ72616.1"/>
    <property type="molecule type" value="Genomic_DNA"/>
</dbReference>
<dbReference type="PRINTS" id="PR00502">
    <property type="entry name" value="NUDIXFAMILY"/>
</dbReference>
<comment type="similarity">
    <text evidence="1 3">Belongs to the Nudix hydrolase family.</text>
</comment>
<dbReference type="InterPro" id="IPR020084">
    <property type="entry name" value="NUDIX_hydrolase_CS"/>
</dbReference>
<comment type="caution">
    <text evidence="5">The sequence shown here is derived from an EMBL/GenBank/DDBJ whole genome shotgun (WGS) entry which is preliminary data.</text>
</comment>
<protein>
    <submittedName>
        <fullName evidence="5">NUDIX domain-containing protein</fullName>
    </submittedName>
</protein>
<dbReference type="Pfam" id="PF00293">
    <property type="entry name" value="NUDIX"/>
    <property type="match status" value="1"/>
</dbReference>
<dbReference type="InterPro" id="IPR000086">
    <property type="entry name" value="NUDIX_hydrolase_dom"/>
</dbReference>
<proteinExistence type="inferred from homology"/>
<evidence type="ECO:0000256" key="3">
    <source>
        <dbReference type="RuleBase" id="RU003476"/>
    </source>
</evidence>
<dbReference type="AlphaFoldDB" id="A0A9D2G5I7"/>
<dbReference type="PANTHER" id="PTHR43736">
    <property type="entry name" value="ADP-RIBOSE PYROPHOSPHATASE"/>
    <property type="match status" value="1"/>
</dbReference>
<feature type="domain" description="Nudix hydrolase" evidence="4">
    <location>
        <begin position="6"/>
        <end position="133"/>
    </location>
</feature>
<dbReference type="PROSITE" id="PS51462">
    <property type="entry name" value="NUDIX"/>
    <property type="match status" value="1"/>
</dbReference>
<evidence type="ECO:0000313" key="6">
    <source>
        <dbReference type="Proteomes" id="UP000824102"/>
    </source>
</evidence>
<keyword evidence="2 3" id="KW-0378">Hydrolase</keyword>
<evidence type="ECO:0000256" key="2">
    <source>
        <dbReference type="ARBA" id="ARBA00022801"/>
    </source>
</evidence>
<name>A0A9D2G5I7_9FIRM</name>
<dbReference type="GO" id="GO:0016787">
    <property type="term" value="F:hydrolase activity"/>
    <property type="evidence" value="ECO:0007669"/>
    <property type="project" value="UniProtKB-KW"/>
</dbReference>
<reference evidence="5" key="1">
    <citation type="journal article" date="2021" name="PeerJ">
        <title>Extensive microbial diversity within the chicken gut microbiome revealed by metagenomics and culture.</title>
        <authorList>
            <person name="Gilroy R."/>
            <person name="Ravi A."/>
            <person name="Getino M."/>
            <person name="Pursley I."/>
            <person name="Horton D.L."/>
            <person name="Alikhan N.F."/>
            <person name="Baker D."/>
            <person name="Gharbi K."/>
            <person name="Hall N."/>
            <person name="Watson M."/>
            <person name="Adriaenssens E.M."/>
            <person name="Foster-Nyarko E."/>
            <person name="Jarju S."/>
            <person name="Secka A."/>
            <person name="Antonio M."/>
            <person name="Oren A."/>
            <person name="Chaudhuri R.R."/>
            <person name="La Ragione R."/>
            <person name="Hildebrand F."/>
            <person name="Pallen M.J."/>
        </authorList>
    </citation>
    <scope>NUCLEOTIDE SEQUENCE</scope>
    <source>
        <strain evidence="5">ChiW7-2402</strain>
    </source>
</reference>
<gene>
    <name evidence="5" type="ORF">H9964_03440</name>
</gene>
<accession>A0A9D2G5I7</accession>
<sequence>MKRTEEAELTVMVMVRKKGTDLVAVEERKKGHWDGLIFPGGHVEEGESLLEAAKREAEEETGLMISNVTLRGIVHWAHRAKKERYLAFLYTAEGEGELLPETHEGRNFWMFLQEFLAAEGKSPAMDEYMTCFLGEAGELFAKYDESGTDPLIRQK</sequence>
<evidence type="ECO:0000313" key="5">
    <source>
        <dbReference type="EMBL" id="HIZ72616.1"/>
    </source>
</evidence>
<evidence type="ECO:0000259" key="4">
    <source>
        <dbReference type="PROSITE" id="PS51462"/>
    </source>
</evidence>
<evidence type="ECO:0000256" key="1">
    <source>
        <dbReference type="ARBA" id="ARBA00005582"/>
    </source>
</evidence>
<dbReference type="SUPFAM" id="SSF55811">
    <property type="entry name" value="Nudix"/>
    <property type="match status" value="1"/>
</dbReference>
<dbReference type="PANTHER" id="PTHR43736:SF1">
    <property type="entry name" value="DIHYDRONEOPTERIN TRIPHOSPHATE DIPHOSPHATASE"/>
    <property type="match status" value="1"/>
</dbReference>
<dbReference type="PROSITE" id="PS00893">
    <property type="entry name" value="NUDIX_BOX"/>
    <property type="match status" value="1"/>
</dbReference>
<dbReference type="Gene3D" id="3.90.79.10">
    <property type="entry name" value="Nucleoside Triphosphate Pyrophosphohydrolase"/>
    <property type="match status" value="1"/>
</dbReference>
<organism evidence="5 6">
    <name type="scientific">Candidatus Gallimonas intestinavium</name>
    <dbReference type="NCBI Taxonomy" id="2838603"/>
    <lineage>
        <taxon>Bacteria</taxon>
        <taxon>Bacillati</taxon>
        <taxon>Bacillota</taxon>
        <taxon>Clostridia</taxon>
        <taxon>Candidatus Gallimonas</taxon>
    </lineage>
</organism>
<reference evidence="5" key="2">
    <citation type="submission" date="2021-04" db="EMBL/GenBank/DDBJ databases">
        <authorList>
            <person name="Gilroy R."/>
        </authorList>
    </citation>
    <scope>NUCLEOTIDE SEQUENCE</scope>
    <source>
        <strain evidence="5">ChiW7-2402</strain>
    </source>
</reference>